<evidence type="ECO:0000256" key="3">
    <source>
        <dbReference type="ARBA" id="ARBA00022692"/>
    </source>
</evidence>
<sequence length="602" mass="61551">MSDATLCLVILVVVVGLFVWNRLPVEVVALGSALVCYATGLLTSGQVFAGFGDPVVLFVAALFVVSTALESTGLTAWAGRRLADVVGSGRRRLLVATMVLAAGLAALITVNGSVAALLPLVVLLGVQQGQAPSRLVMPLAFAAHAGSLLLLIGSPINLIVSEAADEAGAGSFGFVQFALVGVPVLAGTVAIAVLLGPRLLPLRQPAAMPADLSRHAHTLVSHYGLAEDAASLQLPAGSELVGTLPADLNTRAPDGVVVVGALTADGHDSRGDAPLESGDVLILRGAPELVDAFAAGTGLQPLPPPLRDHLADVLLNRDTGLVEVVVSPRSPLIGSTLFPGMNSADGELVIITARRRGRDTGPAPCTVQAGDSLLLQGSWQAVDRTSRRGDLLVVDQPAELRRQGTGLGPDAWRALAVLGAMVVLLATGAVPAPVAGLLAALAIVVCRVVRVDDAYQGVSWTTVVIVGGMFPLSVALQQSGAGDEIARVVVDAASGSPYLLLLGIFVLTSVLGQFISNMATALIVTPIAVSAAHDAAVSPLPLLMCVATAAAAALLTPVATAANLMVLGPGGYRFGDYWKFGAPILLWYLAVTIGLVPLVWRF</sequence>
<dbReference type="InterPro" id="IPR006037">
    <property type="entry name" value="RCK_C"/>
</dbReference>
<name>A0ABV6UI17_9ACTN</name>
<evidence type="ECO:0000256" key="7">
    <source>
        <dbReference type="SAM" id="Phobius"/>
    </source>
</evidence>
<feature type="transmembrane region" description="Helical" evidence="7">
    <location>
        <begin position="55"/>
        <end position="78"/>
    </location>
</feature>
<keyword evidence="4" id="KW-0677">Repeat</keyword>
<feature type="transmembrane region" description="Helical" evidence="7">
    <location>
        <begin position="135"/>
        <end position="160"/>
    </location>
</feature>
<evidence type="ECO:0000256" key="4">
    <source>
        <dbReference type="ARBA" id="ARBA00022737"/>
    </source>
</evidence>
<evidence type="ECO:0000313" key="10">
    <source>
        <dbReference type="Proteomes" id="UP001592528"/>
    </source>
</evidence>
<keyword evidence="3 7" id="KW-0812">Transmembrane</keyword>
<dbReference type="SUPFAM" id="SSF116726">
    <property type="entry name" value="TrkA C-terminal domain-like"/>
    <property type="match status" value="2"/>
</dbReference>
<dbReference type="PANTHER" id="PTHR43652">
    <property type="entry name" value="BASIC AMINO ACID ANTIPORTER YFCC-RELATED"/>
    <property type="match status" value="1"/>
</dbReference>
<feature type="domain" description="RCK C-terminal" evidence="8">
    <location>
        <begin position="217"/>
        <end position="299"/>
    </location>
</feature>
<evidence type="ECO:0000256" key="2">
    <source>
        <dbReference type="ARBA" id="ARBA00022448"/>
    </source>
</evidence>
<evidence type="ECO:0000256" key="5">
    <source>
        <dbReference type="ARBA" id="ARBA00022989"/>
    </source>
</evidence>
<dbReference type="InterPro" id="IPR004680">
    <property type="entry name" value="Cit_transptr-like_dom"/>
</dbReference>
<evidence type="ECO:0000313" key="9">
    <source>
        <dbReference type="EMBL" id="MFC1401089.1"/>
    </source>
</evidence>
<feature type="transmembrane region" description="Helical" evidence="7">
    <location>
        <begin position="488"/>
        <end position="508"/>
    </location>
</feature>
<evidence type="ECO:0000256" key="6">
    <source>
        <dbReference type="ARBA" id="ARBA00023136"/>
    </source>
</evidence>
<dbReference type="Proteomes" id="UP001592528">
    <property type="component" value="Unassembled WGS sequence"/>
</dbReference>
<comment type="subcellular location">
    <subcellularLocation>
        <location evidence="1">Membrane</location>
        <topology evidence="1">Multi-pass membrane protein</topology>
    </subcellularLocation>
</comment>
<dbReference type="RefSeq" id="WP_030251928.1">
    <property type="nucleotide sequence ID" value="NZ_JBHEZZ010000003.1"/>
</dbReference>
<feature type="transmembrane region" description="Helical" evidence="7">
    <location>
        <begin position="27"/>
        <end position="48"/>
    </location>
</feature>
<evidence type="ECO:0000259" key="8">
    <source>
        <dbReference type="PROSITE" id="PS51202"/>
    </source>
</evidence>
<keyword evidence="5 7" id="KW-1133">Transmembrane helix</keyword>
<keyword evidence="6 7" id="KW-0472">Membrane</keyword>
<dbReference type="EMBL" id="JBHEZZ010000003">
    <property type="protein sequence ID" value="MFC1401089.1"/>
    <property type="molecule type" value="Genomic_DNA"/>
</dbReference>
<dbReference type="Gene3D" id="3.30.70.1450">
    <property type="entry name" value="Regulator of K+ conductance, C-terminal domain"/>
    <property type="match status" value="2"/>
</dbReference>
<keyword evidence="10" id="KW-1185">Reference proteome</keyword>
<feature type="transmembrane region" description="Helical" evidence="7">
    <location>
        <begin position="540"/>
        <end position="560"/>
    </location>
</feature>
<protein>
    <submittedName>
        <fullName evidence="9">SLC13 family permease</fullName>
    </submittedName>
</protein>
<gene>
    <name evidence="9" type="ORF">ACEZDJ_07295</name>
</gene>
<feature type="transmembrane region" description="Helical" evidence="7">
    <location>
        <begin position="172"/>
        <end position="195"/>
    </location>
</feature>
<feature type="transmembrane region" description="Helical" evidence="7">
    <location>
        <begin position="98"/>
        <end position="123"/>
    </location>
</feature>
<feature type="transmembrane region" description="Helical" evidence="7">
    <location>
        <begin position="457"/>
        <end position="476"/>
    </location>
</feature>
<comment type="caution">
    <text evidence="9">The sequence shown here is derived from an EMBL/GenBank/DDBJ whole genome shotgun (WGS) entry which is preliminary data.</text>
</comment>
<keyword evidence="2" id="KW-0813">Transport</keyword>
<evidence type="ECO:0000256" key="1">
    <source>
        <dbReference type="ARBA" id="ARBA00004141"/>
    </source>
</evidence>
<accession>A0ABV6UI17</accession>
<dbReference type="Pfam" id="PF03600">
    <property type="entry name" value="CitMHS"/>
    <property type="match status" value="1"/>
</dbReference>
<dbReference type="InterPro" id="IPR036721">
    <property type="entry name" value="RCK_C_sf"/>
</dbReference>
<dbReference type="InterPro" id="IPR051679">
    <property type="entry name" value="DASS-Related_Transporters"/>
</dbReference>
<feature type="transmembrane region" description="Helical" evidence="7">
    <location>
        <begin position="415"/>
        <end position="445"/>
    </location>
</feature>
<organism evidence="9 10">
    <name type="scientific">Streptacidiphilus cavernicola</name>
    <dbReference type="NCBI Taxonomy" id="3342716"/>
    <lineage>
        <taxon>Bacteria</taxon>
        <taxon>Bacillati</taxon>
        <taxon>Actinomycetota</taxon>
        <taxon>Actinomycetes</taxon>
        <taxon>Kitasatosporales</taxon>
        <taxon>Streptomycetaceae</taxon>
        <taxon>Streptacidiphilus</taxon>
    </lineage>
</organism>
<proteinExistence type="predicted"/>
<feature type="domain" description="RCK C-terminal" evidence="8">
    <location>
        <begin position="308"/>
        <end position="391"/>
    </location>
</feature>
<dbReference type="PANTHER" id="PTHR43652:SF1">
    <property type="entry name" value="RESPONSE REGULATOR"/>
    <property type="match status" value="1"/>
</dbReference>
<feature type="transmembrane region" description="Helical" evidence="7">
    <location>
        <begin position="580"/>
        <end position="600"/>
    </location>
</feature>
<reference evidence="9 10" key="1">
    <citation type="submission" date="2024-09" db="EMBL/GenBank/DDBJ databases">
        <authorList>
            <person name="Lee S.D."/>
        </authorList>
    </citation>
    <scope>NUCLEOTIDE SEQUENCE [LARGE SCALE GENOMIC DNA]</scope>
    <source>
        <strain evidence="9 10">N1-5</strain>
    </source>
</reference>
<feature type="transmembrane region" description="Helical" evidence="7">
    <location>
        <begin position="5"/>
        <end position="21"/>
    </location>
</feature>
<dbReference type="PROSITE" id="PS51202">
    <property type="entry name" value="RCK_C"/>
    <property type="match status" value="2"/>
</dbReference>